<feature type="region of interest" description="Disordered" evidence="1">
    <location>
        <begin position="64"/>
        <end position="94"/>
    </location>
</feature>
<protein>
    <submittedName>
        <fullName evidence="2">Uncharacterized protein</fullName>
    </submittedName>
</protein>
<dbReference type="STRING" id="5643.A0A060S768"/>
<name>A0A060S768_PYCCI</name>
<evidence type="ECO:0000313" key="2">
    <source>
        <dbReference type="EMBL" id="CDO68233.1"/>
    </source>
</evidence>
<organism evidence="2 3">
    <name type="scientific">Pycnoporus cinnabarinus</name>
    <name type="common">Cinnabar-red polypore</name>
    <name type="synonym">Trametes cinnabarina</name>
    <dbReference type="NCBI Taxonomy" id="5643"/>
    <lineage>
        <taxon>Eukaryota</taxon>
        <taxon>Fungi</taxon>
        <taxon>Dikarya</taxon>
        <taxon>Basidiomycota</taxon>
        <taxon>Agaricomycotina</taxon>
        <taxon>Agaricomycetes</taxon>
        <taxon>Polyporales</taxon>
        <taxon>Polyporaceae</taxon>
        <taxon>Trametes</taxon>
    </lineage>
</organism>
<dbReference type="Proteomes" id="UP000029665">
    <property type="component" value="Unassembled WGS sequence"/>
</dbReference>
<keyword evidence="3" id="KW-1185">Reference proteome</keyword>
<evidence type="ECO:0000313" key="3">
    <source>
        <dbReference type="Proteomes" id="UP000029665"/>
    </source>
</evidence>
<dbReference type="OrthoDB" id="2752394at2759"/>
<dbReference type="AlphaFoldDB" id="A0A060S768"/>
<comment type="caution">
    <text evidence="2">The sequence shown here is derived from an EMBL/GenBank/DDBJ whole genome shotgun (WGS) entry which is preliminary data.</text>
</comment>
<proteinExistence type="predicted"/>
<dbReference type="EMBL" id="CCBP010000009">
    <property type="protein sequence ID" value="CDO68233.1"/>
    <property type="molecule type" value="Genomic_DNA"/>
</dbReference>
<gene>
    <name evidence="2" type="ORF">BN946_scf184784.g2</name>
</gene>
<evidence type="ECO:0000256" key="1">
    <source>
        <dbReference type="SAM" id="MobiDB-lite"/>
    </source>
</evidence>
<accession>A0A060S768</accession>
<reference evidence="2" key="1">
    <citation type="submission" date="2014-01" db="EMBL/GenBank/DDBJ databases">
        <title>The genome of the white-rot fungus Pycnoporus cinnabarinus: a basidiomycete model with a versatile arsenal for lignocellulosic biomass breakdown.</title>
        <authorList>
            <person name="Levasseur A."/>
            <person name="Lomascolo A."/>
            <person name="Ruiz-Duenas F.J."/>
            <person name="Uzan E."/>
            <person name="Piumi F."/>
            <person name="Kues U."/>
            <person name="Ram A.F.J."/>
            <person name="Murat C."/>
            <person name="Haon M."/>
            <person name="Benoit I."/>
            <person name="Arfi Y."/>
            <person name="Chevret D."/>
            <person name="Drula E."/>
            <person name="Kwon M.J."/>
            <person name="Gouret P."/>
            <person name="Lesage-Meessen L."/>
            <person name="Lombard V."/>
            <person name="Mariette J."/>
            <person name="Noirot C."/>
            <person name="Park J."/>
            <person name="Patyshakuliyeva A."/>
            <person name="Wieneger R.A.B."/>
            <person name="Wosten H.A.B."/>
            <person name="Martin F."/>
            <person name="Coutinho P.M."/>
            <person name="de Vries R."/>
            <person name="Martinez A.T."/>
            <person name="Klopp C."/>
            <person name="Pontarotti P."/>
            <person name="Henrissat B."/>
            <person name="Record E."/>
        </authorList>
    </citation>
    <scope>NUCLEOTIDE SEQUENCE [LARGE SCALE GENOMIC DNA]</scope>
    <source>
        <strain evidence="2">BRFM137</strain>
    </source>
</reference>
<sequence length="195" mass="21683">MMVRILKVMVVTRLKRPGNKSGTNATASRWARLRGRGVPTRAMSDPVTAAEKASAMRRLLSPHCGSIDDFEEPAYTDDEKPPRQLAPTEPARDKGYFESARRWTTGAVEVVSTGIVLQAFEAETLGKLSTSITCVLTELDRLAPKFDAFSELAQHLRNEISTYIHAFTAYQNHQTPAKRNALEHMHSRAETTSVL</sequence>
<dbReference type="HOGENOM" id="CLU_1396994_0_0_1"/>